<dbReference type="FunFam" id="3.40.50.12780:FF:000001">
    <property type="entry name" value="Acetyl-coenzyme A synthetase"/>
    <property type="match status" value="1"/>
</dbReference>
<keyword evidence="10" id="KW-1185">Reference proteome</keyword>
<dbReference type="GO" id="GO:0003987">
    <property type="term" value="F:acetate-CoA ligase activity"/>
    <property type="evidence" value="ECO:0007669"/>
    <property type="project" value="UniProtKB-UniRule"/>
</dbReference>
<accession>F2KPD0</accession>
<dbReference type="EMBL" id="CP002588">
    <property type="protein sequence ID" value="AEA46361.1"/>
    <property type="molecule type" value="Genomic_DNA"/>
</dbReference>
<keyword evidence="2 5" id="KW-0436">Ligase</keyword>
<dbReference type="GO" id="GO:0005524">
    <property type="term" value="F:ATP binding"/>
    <property type="evidence" value="ECO:0007669"/>
    <property type="project" value="UniProtKB-KW"/>
</dbReference>
<keyword evidence="5" id="KW-0460">Magnesium</keyword>
<dbReference type="InterPro" id="IPR032387">
    <property type="entry name" value="ACAS_N"/>
</dbReference>
<evidence type="ECO:0000313" key="10">
    <source>
        <dbReference type="Proteomes" id="UP000008136"/>
    </source>
</evidence>
<feature type="binding site" evidence="5">
    <location>
        <begin position="416"/>
        <end position="421"/>
    </location>
    <ligand>
        <name>ATP</name>
        <dbReference type="ChEBI" id="CHEBI:30616"/>
    </ligand>
</feature>
<dbReference type="Pfam" id="PF16177">
    <property type="entry name" value="ACAS_N"/>
    <property type="match status" value="1"/>
</dbReference>
<feature type="binding site" evidence="5">
    <location>
        <position position="546"/>
    </location>
    <ligand>
        <name>Mg(2+)</name>
        <dbReference type="ChEBI" id="CHEBI:18420"/>
    </ligand>
</feature>
<dbReference type="OrthoDB" id="371752at2157"/>
<comment type="function">
    <text evidence="5">Catalyzes the conversion of acetate into acetyl-CoA (AcCoA), an essential intermediate at the junction of anabolic and catabolic pathways. AcsA undergoes a two-step reaction. In the first half reaction, AcsA combines acetate with ATP to form acetyl-adenylate (AcAMP) intermediate. In the second half reaction, it can then transfer the acetyl group from AcAMP to the sulfhydryl group of CoA, forming the product AcCoA.</text>
</comment>
<comment type="catalytic activity">
    <reaction evidence="5">
        <text>acetate + ATP + CoA = acetyl-CoA + AMP + diphosphate</text>
        <dbReference type="Rhea" id="RHEA:23176"/>
        <dbReference type="ChEBI" id="CHEBI:30089"/>
        <dbReference type="ChEBI" id="CHEBI:30616"/>
        <dbReference type="ChEBI" id="CHEBI:33019"/>
        <dbReference type="ChEBI" id="CHEBI:57287"/>
        <dbReference type="ChEBI" id="CHEBI:57288"/>
        <dbReference type="ChEBI" id="CHEBI:456215"/>
        <dbReference type="EC" id="6.2.1.1"/>
    </reaction>
</comment>
<dbReference type="InterPro" id="IPR025110">
    <property type="entry name" value="AMP-bd_C"/>
</dbReference>
<dbReference type="NCBIfam" id="TIGR02188">
    <property type="entry name" value="Ac_CoA_lig_AcsA"/>
    <property type="match status" value="1"/>
</dbReference>
<feature type="binding site" evidence="5">
    <location>
        <begin position="392"/>
        <end position="394"/>
    </location>
    <ligand>
        <name>ATP</name>
        <dbReference type="ChEBI" id="CHEBI:30616"/>
    </ligand>
</feature>
<dbReference type="PROSITE" id="PS00455">
    <property type="entry name" value="AMP_BINDING"/>
    <property type="match status" value="1"/>
</dbReference>
<dbReference type="GeneID" id="10393422"/>
<dbReference type="RefSeq" id="WP_013683035.1">
    <property type="nucleotide sequence ID" value="NC_015320.1"/>
</dbReference>
<evidence type="ECO:0000313" key="9">
    <source>
        <dbReference type="EMBL" id="AEA46361.1"/>
    </source>
</evidence>
<feature type="binding site" evidence="5">
    <location>
        <position position="591"/>
    </location>
    <ligand>
        <name>CoA</name>
        <dbReference type="ChEBI" id="CHEBI:57287"/>
    </ligand>
</feature>
<dbReference type="NCBIfam" id="NF001208">
    <property type="entry name" value="PRK00174.1"/>
    <property type="match status" value="1"/>
</dbReference>
<dbReference type="eggNOG" id="arCOG01529">
    <property type="taxonomic scope" value="Archaea"/>
</dbReference>
<evidence type="ECO:0000256" key="3">
    <source>
        <dbReference type="ARBA" id="ARBA00022741"/>
    </source>
</evidence>
<dbReference type="HOGENOM" id="CLU_000022_3_6_2"/>
<dbReference type="SUPFAM" id="SSF56801">
    <property type="entry name" value="Acetyl-CoA synthetase-like"/>
    <property type="match status" value="1"/>
</dbReference>
<evidence type="ECO:0000259" key="6">
    <source>
        <dbReference type="Pfam" id="PF00501"/>
    </source>
</evidence>
<feature type="binding site" evidence="5">
    <location>
        <position position="530"/>
    </location>
    <ligand>
        <name>CoA</name>
        <dbReference type="ChEBI" id="CHEBI:57287"/>
    </ligand>
</feature>
<dbReference type="GO" id="GO:0043955">
    <property type="term" value="F:3-hydroxypropionyl-CoA synthetase activity"/>
    <property type="evidence" value="ECO:0007669"/>
    <property type="project" value="UniProtKB-ARBA"/>
</dbReference>
<feature type="binding site" evidence="5">
    <location>
        <position position="316"/>
    </location>
    <ligand>
        <name>CoA</name>
        <dbReference type="ChEBI" id="CHEBI:57287"/>
    </ligand>
</feature>
<dbReference type="PANTHER" id="PTHR24095:SF14">
    <property type="entry name" value="ACETYL-COENZYME A SYNTHETASE 1"/>
    <property type="match status" value="1"/>
</dbReference>
<feature type="binding site" evidence="5">
    <location>
        <position position="533"/>
    </location>
    <ligand>
        <name>ATP</name>
        <dbReference type="ChEBI" id="CHEBI:30616"/>
    </ligand>
</feature>
<evidence type="ECO:0000256" key="1">
    <source>
        <dbReference type="ARBA" id="ARBA00006432"/>
    </source>
</evidence>
<dbReference type="PANTHER" id="PTHR24095">
    <property type="entry name" value="ACETYL-COENZYME A SYNTHETASE"/>
    <property type="match status" value="1"/>
</dbReference>
<dbReference type="Pfam" id="PF13193">
    <property type="entry name" value="AMP-binding_C"/>
    <property type="match status" value="1"/>
</dbReference>
<name>F2KPD0_ARCVS</name>
<evidence type="ECO:0000256" key="2">
    <source>
        <dbReference type="ARBA" id="ARBA00022598"/>
    </source>
</evidence>
<feature type="binding site" evidence="5">
    <location>
        <position position="544"/>
    </location>
    <ligand>
        <name>Mg(2+)</name>
        <dbReference type="ChEBI" id="CHEBI:18420"/>
    </ligand>
</feature>
<keyword evidence="5" id="KW-0007">Acetylation</keyword>
<feature type="domain" description="AMP-dependent synthetase/ligase" evidence="6">
    <location>
        <begin position="89"/>
        <end position="475"/>
    </location>
</feature>
<feature type="domain" description="Acetyl-coenzyme A synthetase N-terminal" evidence="8">
    <location>
        <begin position="34"/>
        <end position="87"/>
    </location>
</feature>
<dbReference type="Gene3D" id="3.30.300.30">
    <property type="match status" value="1"/>
</dbReference>
<comment type="caution">
    <text evidence="5">Lacks conserved residue(s) required for the propagation of feature annotation.</text>
</comment>
<dbReference type="GO" id="GO:0046872">
    <property type="term" value="F:metal ion binding"/>
    <property type="evidence" value="ECO:0007669"/>
    <property type="project" value="UniProtKB-KW"/>
</dbReference>
<dbReference type="GO" id="GO:0005829">
    <property type="term" value="C:cytosol"/>
    <property type="evidence" value="ECO:0007669"/>
    <property type="project" value="TreeGrafter"/>
</dbReference>
<organism evidence="9 10">
    <name type="scientific">Archaeoglobus veneficus (strain DSM 11195 / SNP6)</name>
    <dbReference type="NCBI Taxonomy" id="693661"/>
    <lineage>
        <taxon>Archaea</taxon>
        <taxon>Methanobacteriati</taxon>
        <taxon>Methanobacteriota</taxon>
        <taxon>Archaeoglobi</taxon>
        <taxon>Archaeoglobales</taxon>
        <taxon>Archaeoglobaceae</taxon>
        <taxon>Archaeoglobus</taxon>
    </lineage>
</organism>
<comment type="cofactor">
    <cofactor evidence="5">
        <name>Mg(2+)</name>
        <dbReference type="ChEBI" id="CHEBI:18420"/>
    </cofactor>
</comment>
<dbReference type="AlphaFoldDB" id="F2KPD0"/>
<dbReference type="InterPro" id="IPR042099">
    <property type="entry name" value="ANL_N_sf"/>
</dbReference>
<feature type="domain" description="AMP-binding enzyme C-terminal" evidence="7">
    <location>
        <begin position="538"/>
        <end position="616"/>
    </location>
</feature>
<dbReference type="Proteomes" id="UP000008136">
    <property type="component" value="Chromosome"/>
</dbReference>
<dbReference type="GO" id="GO:0016208">
    <property type="term" value="F:AMP binding"/>
    <property type="evidence" value="ECO:0007669"/>
    <property type="project" value="InterPro"/>
</dbReference>
<proteinExistence type="inferred from homology"/>
<feature type="binding site" evidence="5">
    <location>
        <position position="549"/>
    </location>
    <ligand>
        <name>Mg(2+)</name>
        <dbReference type="ChEBI" id="CHEBI:18420"/>
    </ligand>
</feature>
<sequence>MSEEPKVIESLLKVEETYEPPADFREKAWVKDDSVYKKAEEDFISFWDEIAKTEIEWFEPYEKVLDDSNAPFYKWFIGGKINITYNCLDRHVKSWRKNKAAIIWQGEPEEDKRVITYYELYRRVCRFANALKKLGVKKGDRVTIYMGMVPELPVAMLACARIGAIHSVVFGGFSASALRDRINDAQAKVVITMDGFYRRGKVVETKRIVDEALEDAPSVQNVVVLKRIGNEINMEEDRDIWWHDLQYGVTPECEPEVVDSEHPLFILYTSGTTGKPKGVLHVHGGYNVGTHITTKWIFDLKDDDIYWCTADIGWITGHSYIVYGPLSNGATVLMYEGAPDYPQPDRWWSIIERYGVTVFYTAPTAIRFFMRLGEEWPKKHDLSSLRLLGTVGEPINPEAWKWYYKYIGNEKCPIVDTWWQTETGMILISPLPGVTKLKPGSATLPFPGVVADIYDEDGNPVPPNTGGKLVITRPWPSMLRTLWGDPDRYVRQYWSAYKDKLVYFTGDGARRDEDGYFWIIGRIDDVLNVSGHRIGTAELESALVAHKAVSEAAVIGKPHEVKGEVPVAFVVLKAGYEPTPELKKELKNWVRKEIGPIAVPEEIHFLEKLPKTRSGKIMRRILRAIEKGEAIGDVTTLEDETAVEEAKKKVVEEEQKG</sequence>
<evidence type="ECO:0000259" key="7">
    <source>
        <dbReference type="Pfam" id="PF13193"/>
    </source>
</evidence>
<dbReference type="GO" id="GO:0043427">
    <property type="term" value="P:carbon fixation by 3-hydroxypropionate cycle"/>
    <property type="evidence" value="ECO:0007669"/>
    <property type="project" value="UniProtKB-ARBA"/>
</dbReference>
<dbReference type="CDD" id="cd05966">
    <property type="entry name" value="ACS"/>
    <property type="match status" value="1"/>
</dbReference>
<evidence type="ECO:0000259" key="8">
    <source>
        <dbReference type="Pfam" id="PF16177"/>
    </source>
</evidence>
<feature type="binding site" evidence="5">
    <location>
        <position position="522"/>
    </location>
    <ligand>
        <name>ATP</name>
        <dbReference type="ChEBI" id="CHEBI:30616"/>
    </ligand>
</feature>
<dbReference type="InterPro" id="IPR045851">
    <property type="entry name" value="AMP-bd_C_sf"/>
</dbReference>
<dbReference type="HAMAP" id="MF_01123">
    <property type="entry name" value="Ac_CoA_synth"/>
    <property type="match status" value="1"/>
</dbReference>
<dbReference type="InterPro" id="IPR020845">
    <property type="entry name" value="AMP-binding_CS"/>
</dbReference>
<keyword evidence="4 5" id="KW-0067">ATP-binding</keyword>
<comment type="similarity">
    <text evidence="1 5">Belongs to the ATP-dependent AMP-binding enzyme family.</text>
</comment>
<dbReference type="InterPro" id="IPR011904">
    <property type="entry name" value="Ac_CoA_lig"/>
</dbReference>
<feature type="modified residue" description="N6-acetyllysine" evidence="5">
    <location>
        <position position="616"/>
    </location>
</feature>
<dbReference type="Pfam" id="PF00501">
    <property type="entry name" value="AMP-binding"/>
    <property type="match status" value="1"/>
</dbReference>
<dbReference type="Gene3D" id="3.40.50.12780">
    <property type="entry name" value="N-terminal domain of ligase-like"/>
    <property type="match status" value="1"/>
</dbReference>
<dbReference type="GO" id="GO:0019427">
    <property type="term" value="P:acetyl-CoA biosynthetic process from acetate"/>
    <property type="evidence" value="ECO:0007669"/>
    <property type="project" value="UniProtKB-UniRule"/>
</dbReference>
<evidence type="ECO:0000256" key="5">
    <source>
        <dbReference type="HAMAP-Rule" id="MF_01123"/>
    </source>
</evidence>
<dbReference type="KEGG" id="ave:Arcve_0328"/>
<dbReference type="InterPro" id="IPR000873">
    <property type="entry name" value="AMP-dep_synth/lig_dom"/>
</dbReference>
<keyword evidence="3 5" id="KW-0547">Nucleotide-binding</keyword>
<feature type="binding site" evidence="5">
    <location>
        <position position="507"/>
    </location>
    <ligand>
        <name>ATP</name>
        <dbReference type="ChEBI" id="CHEBI:30616"/>
    </ligand>
</feature>
<dbReference type="STRING" id="693661.Arcve_0328"/>
<keyword evidence="5" id="KW-0479">Metal-binding</keyword>
<dbReference type="EC" id="6.2.1.1" evidence="5"/>
<feature type="binding site" evidence="5">
    <location>
        <begin position="198"/>
        <end position="201"/>
    </location>
    <ligand>
        <name>CoA</name>
        <dbReference type="ChEBI" id="CHEBI:57287"/>
    </ligand>
</feature>
<evidence type="ECO:0000256" key="4">
    <source>
        <dbReference type="ARBA" id="ARBA00022840"/>
    </source>
</evidence>
<gene>
    <name evidence="5" type="primary">acsA</name>
    <name evidence="9" type="ordered locus">Arcve_0328</name>
</gene>
<reference evidence="9 10" key="1">
    <citation type="submission" date="2011-03" db="EMBL/GenBank/DDBJ databases">
        <title>The complete genome of Archaeoglobus veneficus SNP6.</title>
        <authorList>
            <consortium name="US DOE Joint Genome Institute (JGI-PGF)"/>
            <person name="Lucas S."/>
            <person name="Copeland A."/>
            <person name="Lapidus A."/>
            <person name="Bruce D."/>
            <person name="Goodwin L."/>
            <person name="Pitluck S."/>
            <person name="Kyrpides N."/>
            <person name="Mavromatis K."/>
            <person name="Pagani I."/>
            <person name="Ivanova N."/>
            <person name="Mikhailova N."/>
            <person name="Lu M."/>
            <person name="Detter J.C."/>
            <person name="Tapia R."/>
            <person name="Han C."/>
            <person name="Land M."/>
            <person name="Hauser L."/>
            <person name="Markowitz V."/>
            <person name="Cheng J.-F."/>
            <person name="Hugenholtz P."/>
            <person name="Woyke T."/>
            <person name="Wu D."/>
            <person name="Spring S."/>
            <person name="Brambilla E."/>
            <person name="Klenk H.-P."/>
            <person name="Eisen J.A."/>
        </authorList>
    </citation>
    <scope>NUCLEOTIDE SEQUENCE [LARGE SCALE GENOMIC DNA]</scope>
    <source>
        <strain>SNP6</strain>
    </source>
</reference>
<comment type="PTM">
    <text evidence="5">Acetylated. Deacetylation by the SIR2-homolog deacetylase activates the enzyme.</text>
</comment>
<protein>
    <recommendedName>
        <fullName evidence="5">Acetyl-coenzyme A synthetase</fullName>
        <shortName evidence="5">AcCoA synthetase</shortName>
        <shortName evidence="5">Acs</shortName>
        <ecNumber evidence="5">6.2.1.1</ecNumber>
    </recommendedName>
    <alternativeName>
        <fullName evidence="5">Acetate--CoA ligase</fullName>
    </alternativeName>
    <alternativeName>
        <fullName evidence="5">Acyl-activating enzyme</fullName>
    </alternativeName>
</protein>